<dbReference type="Pfam" id="PF13276">
    <property type="entry name" value="HTH_21"/>
    <property type="match status" value="1"/>
</dbReference>
<organism evidence="3 4">
    <name type="scientific">Limnoglobus roseus</name>
    <dbReference type="NCBI Taxonomy" id="2598579"/>
    <lineage>
        <taxon>Bacteria</taxon>
        <taxon>Pseudomonadati</taxon>
        <taxon>Planctomycetota</taxon>
        <taxon>Planctomycetia</taxon>
        <taxon>Gemmatales</taxon>
        <taxon>Gemmataceae</taxon>
        <taxon>Limnoglobus</taxon>
    </lineage>
</organism>
<evidence type="ECO:0000313" key="4">
    <source>
        <dbReference type="Proteomes" id="UP000324974"/>
    </source>
</evidence>
<dbReference type="InterPro" id="IPR050900">
    <property type="entry name" value="Transposase_IS3/IS150/IS904"/>
</dbReference>
<dbReference type="SUPFAM" id="SSF46689">
    <property type="entry name" value="Homeodomain-like"/>
    <property type="match status" value="1"/>
</dbReference>
<reference evidence="4" key="1">
    <citation type="submission" date="2019-08" db="EMBL/GenBank/DDBJ databases">
        <title>Limnoglobus roseus gen. nov., sp. nov., a novel freshwater planctomycete with a giant genome from the family Gemmataceae.</title>
        <authorList>
            <person name="Kulichevskaya I.S."/>
            <person name="Naumoff D.G."/>
            <person name="Miroshnikov K."/>
            <person name="Ivanova A."/>
            <person name="Philippov D.A."/>
            <person name="Hakobyan A."/>
            <person name="Rijpstra I.C."/>
            <person name="Sinninghe Damste J.S."/>
            <person name="Liesack W."/>
            <person name="Dedysh S.N."/>
        </authorList>
    </citation>
    <scope>NUCLEOTIDE SEQUENCE [LARGE SCALE GENOMIC DNA]</scope>
    <source>
        <strain evidence="4">PX52</strain>
    </source>
</reference>
<evidence type="ECO:0000259" key="2">
    <source>
        <dbReference type="Pfam" id="PF13276"/>
    </source>
</evidence>
<proteinExistence type="predicted"/>
<gene>
    <name evidence="3" type="ORF">PX52LOC_03242</name>
</gene>
<name>A0A5C1AA81_9BACT</name>
<protein>
    <submittedName>
        <fullName evidence="3">IS3 family transposase</fullName>
    </submittedName>
</protein>
<keyword evidence="4" id="KW-1185">Reference proteome</keyword>
<dbReference type="Proteomes" id="UP000324974">
    <property type="component" value="Chromosome"/>
</dbReference>
<dbReference type="InterPro" id="IPR009057">
    <property type="entry name" value="Homeodomain-like_sf"/>
</dbReference>
<dbReference type="KEGG" id="lrs:PX52LOC_03242"/>
<dbReference type="AlphaFoldDB" id="A0A5C1AA81"/>
<dbReference type="InterPro" id="IPR025948">
    <property type="entry name" value="HTH-like_dom"/>
</dbReference>
<evidence type="ECO:0000256" key="1">
    <source>
        <dbReference type="SAM" id="MobiDB-lite"/>
    </source>
</evidence>
<dbReference type="OrthoDB" id="289367at2"/>
<feature type="domain" description="HTH-like" evidence="2">
    <location>
        <begin position="137"/>
        <end position="180"/>
    </location>
</feature>
<sequence length="216" mass="23988">MTTPAAYTDDFRRQAVESIVAEKLTVAAAARRLDLNPEPPASGSGSTTPPVAPTARPSVEQELCRLREENRQLKMEREILKSDHLLRAGSELTFAFIHDHRGMWPITAMDCVLGVTPAGYYARQQRLSRPGVRRHATLTAAVRAAFTDCRQVYGNPRLARVLNRRGVNCCENTVAKVLRAEPPHVLDRHFTTGTPNAKRTADITHLWTAGGWVGLW</sequence>
<accession>A0A5C1AA81</accession>
<dbReference type="PANTHER" id="PTHR46889:SF4">
    <property type="entry name" value="TRANSPOSASE INSO FOR INSERTION SEQUENCE ELEMENT IS911B-RELATED"/>
    <property type="match status" value="1"/>
</dbReference>
<dbReference type="EMBL" id="CP042425">
    <property type="protein sequence ID" value="QEL16299.1"/>
    <property type="molecule type" value="Genomic_DNA"/>
</dbReference>
<feature type="region of interest" description="Disordered" evidence="1">
    <location>
        <begin position="32"/>
        <end position="58"/>
    </location>
</feature>
<evidence type="ECO:0000313" key="3">
    <source>
        <dbReference type="EMBL" id="QEL16299.1"/>
    </source>
</evidence>
<dbReference type="PANTHER" id="PTHR46889">
    <property type="entry name" value="TRANSPOSASE INSF FOR INSERTION SEQUENCE IS3B-RELATED"/>
    <property type="match status" value="1"/>
</dbReference>
<dbReference type="RefSeq" id="WP_149111048.1">
    <property type="nucleotide sequence ID" value="NZ_CP042425.1"/>
</dbReference>